<evidence type="ECO:0000256" key="11">
    <source>
        <dbReference type="ARBA" id="ARBA00023136"/>
    </source>
</evidence>
<keyword evidence="12" id="KW-0479">Metal-binding</keyword>
<feature type="binding site" evidence="12">
    <location>
        <position position="218"/>
    </location>
    <ligand>
        <name>K(+)</name>
        <dbReference type="ChEBI" id="CHEBI:29103"/>
    </ligand>
</feature>
<feature type="transmembrane region" description="Helical" evidence="13">
    <location>
        <begin position="37"/>
        <end position="56"/>
    </location>
</feature>
<keyword evidence="4" id="KW-1003">Cell membrane</keyword>
<evidence type="ECO:0000256" key="4">
    <source>
        <dbReference type="ARBA" id="ARBA00022475"/>
    </source>
</evidence>
<dbReference type="OrthoDB" id="9810952at2"/>
<keyword evidence="9 13" id="KW-1133">Transmembrane helix</keyword>
<keyword evidence="7 13" id="KW-0812">Transmembrane</keyword>
<dbReference type="HOGENOM" id="CLU_030708_0_2_9"/>
<feature type="binding site" evidence="12">
    <location>
        <position position="110"/>
    </location>
    <ligand>
        <name>K(+)</name>
        <dbReference type="ChEBI" id="CHEBI:29103"/>
    </ligand>
</feature>
<dbReference type="GO" id="GO:0046872">
    <property type="term" value="F:metal ion binding"/>
    <property type="evidence" value="ECO:0007669"/>
    <property type="project" value="UniProtKB-KW"/>
</dbReference>
<feature type="transmembrane region" description="Helical" evidence="13">
    <location>
        <begin position="454"/>
        <end position="475"/>
    </location>
</feature>
<keyword evidence="8 12" id="KW-0630">Potassium</keyword>
<keyword evidence="10" id="KW-0406">Ion transport</keyword>
<evidence type="ECO:0000256" key="7">
    <source>
        <dbReference type="ARBA" id="ARBA00022692"/>
    </source>
</evidence>
<dbReference type="PATRIC" id="fig|1216932.3.peg.1100"/>
<evidence type="ECO:0000256" key="5">
    <source>
        <dbReference type="ARBA" id="ARBA00022519"/>
    </source>
</evidence>
<name>W6RXB7_9CLOT</name>
<dbReference type="PANTHER" id="PTHR32024:SF2">
    <property type="entry name" value="TRK SYSTEM POTASSIUM UPTAKE PROTEIN TRKG-RELATED"/>
    <property type="match status" value="1"/>
</dbReference>
<dbReference type="GO" id="GO:0005886">
    <property type="term" value="C:plasma membrane"/>
    <property type="evidence" value="ECO:0007669"/>
    <property type="project" value="UniProtKB-SubCell"/>
</dbReference>
<feature type="transmembrane region" description="Helical" evidence="13">
    <location>
        <begin position="272"/>
        <end position="289"/>
    </location>
</feature>
<keyword evidence="11 13" id="KW-0472">Membrane</keyword>
<feature type="transmembrane region" description="Helical" evidence="13">
    <location>
        <begin position="393"/>
        <end position="413"/>
    </location>
</feature>
<feature type="binding site" evidence="12">
    <location>
        <position position="431"/>
    </location>
    <ligand>
        <name>K(+)</name>
        <dbReference type="ChEBI" id="CHEBI:29103"/>
    </ligand>
</feature>
<gene>
    <name evidence="14" type="ORF">CM240_1110</name>
</gene>
<reference evidence="14 15" key="1">
    <citation type="submission" date="2013-11" db="EMBL/GenBank/DDBJ databases">
        <title>Complete genome sequence of Clostridum sp. M2/40.</title>
        <authorList>
            <person name="Wibberg D."/>
            <person name="Puehler A."/>
            <person name="Schlueter A."/>
        </authorList>
    </citation>
    <scope>NUCLEOTIDE SEQUENCE [LARGE SCALE GENOMIC DNA]</scope>
    <source>
        <strain evidence="15">M2/40</strain>
    </source>
</reference>
<dbReference type="STRING" id="1216932.CM240_1110"/>
<keyword evidence="15" id="KW-1185">Reference proteome</keyword>
<evidence type="ECO:0000256" key="13">
    <source>
        <dbReference type="SAM" id="Phobius"/>
    </source>
</evidence>
<evidence type="ECO:0000256" key="8">
    <source>
        <dbReference type="ARBA" id="ARBA00022958"/>
    </source>
</evidence>
<evidence type="ECO:0000256" key="9">
    <source>
        <dbReference type="ARBA" id="ARBA00022989"/>
    </source>
</evidence>
<dbReference type="InterPro" id="IPR004772">
    <property type="entry name" value="TrkH"/>
</dbReference>
<feature type="transmembrane region" description="Helical" evidence="13">
    <location>
        <begin position="12"/>
        <end position="31"/>
    </location>
</feature>
<evidence type="ECO:0000313" key="15">
    <source>
        <dbReference type="Proteomes" id="UP000019426"/>
    </source>
</evidence>
<keyword evidence="6" id="KW-0633">Potassium transport</keyword>
<feature type="transmembrane region" description="Helical" evidence="13">
    <location>
        <begin position="131"/>
        <end position="150"/>
    </location>
</feature>
<evidence type="ECO:0000313" key="14">
    <source>
        <dbReference type="EMBL" id="CDM68274.1"/>
    </source>
</evidence>
<organism evidence="14 15">
    <name type="scientific">Clostridium bornimense</name>
    <dbReference type="NCBI Taxonomy" id="1216932"/>
    <lineage>
        <taxon>Bacteria</taxon>
        <taxon>Bacillati</taxon>
        <taxon>Bacillota</taxon>
        <taxon>Clostridia</taxon>
        <taxon>Eubacteriales</taxon>
        <taxon>Clostridiaceae</taxon>
        <taxon>Clostridium</taxon>
    </lineage>
</organism>
<evidence type="ECO:0000256" key="6">
    <source>
        <dbReference type="ARBA" id="ARBA00022538"/>
    </source>
</evidence>
<feature type="binding site" evidence="12">
    <location>
        <position position="315"/>
    </location>
    <ligand>
        <name>K(+)</name>
        <dbReference type="ChEBI" id="CHEBI:29103"/>
    </ligand>
</feature>
<dbReference type="EMBL" id="HG917868">
    <property type="protein sequence ID" value="CDM68274.1"/>
    <property type="molecule type" value="Genomic_DNA"/>
</dbReference>
<sequence>MNLKLVLRNLGILLVCEAISLIPSLIISAIYRDGDFSSFLITIIIISILSLILLSIKPDSKNIYPRDGFAIVAFGWILISLLGALPFYLSKSIPSFVDAFFESSSGFTTTGASILSQIEGLPHGILFWRSFTHWVGGMGILVLTIALLPSMGIGSMQIMKAESPGPVVDKLVPRLGKTAKILYSIYFCMTMLEIFLLCIAGMPLYDSIVHSLGTVGTGGFSIMNSSIAHYDSVSIDIIITIFMILSGINFSLYYLILKGKFKSFWKNEEFRLYISILSIAILLITFDLLMKNTYKSFGTALRYSSFQVASIMSSTGYATADYNTWSIFSKVILLLLMFIGGCAGSTGGGIKNIRFLIFFKSMKNSLLRIIHPRGVYTVRINDKPMDGKTVSDVLVYFYIYMTVFTIGVIIISFNGMDIGTTVSSVLATLSNIGPGIELVGPAGNYAAFSSLSKITFSIIMIIGRIEIYPIIILLLPQFWKNN</sequence>
<dbReference type="GO" id="GO:0015379">
    <property type="term" value="F:potassium:chloride symporter activity"/>
    <property type="evidence" value="ECO:0007669"/>
    <property type="project" value="InterPro"/>
</dbReference>
<dbReference type="AlphaFoldDB" id="W6RXB7"/>
<comment type="similarity">
    <text evidence="2">Belongs to the TrkH potassium transport family.</text>
</comment>
<dbReference type="Proteomes" id="UP000019426">
    <property type="component" value="Chromosome M2/40_rep1"/>
</dbReference>
<accession>W6RXB7</accession>
<dbReference type="eggNOG" id="COG0168">
    <property type="taxonomic scope" value="Bacteria"/>
</dbReference>
<dbReference type="KEGG" id="clt:CM240_1110"/>
<evidence type="ECO:0000256" key="2">
    <source>
        <dbReference type="ARBA" id="ARBA00009137"/>
    </source>
</evidence>
<feature type="transmembrane region" description="Helical" evidence="13">
    <location>
        <begin position="181"/>
        <end position="202"/>
    </location>
</feature>
<dbReference type="Pfam" id="PF02386">
    <property type="entry name" value="TrkH"/>
    <property type="match status" value="1"/>
</dbReference>
<evidence type="ECO:0000256" key="3">
    <source>
        <dbReference type="ARBA" id="ARBA00022448"/>
    </source>
</evidence>
<dbReference type="InterPro" id="IPR003445">
    <property type="entry name" value="Cat_transpt"/>
</dbReference>
<feature type="transmembrane region" description="Helical" evidence="13">
    <location>
        <begin position="237"/>
        <end position="257"/>
    </location>
</feature>
<feature type="binding site" evidence="12">
    <location>
        <position position="109"/>
    </location>
    <ligand>
        <name>K(+)</name>
        <dbReference type="ChEBI" id="CHEBI:29103"/>
    </ligand>
</feature>
<dbReference type="RefSeq" id="WP_044037210.1">
    <property type="nucleotide sequence ID" value="NZ_HG917868.1"/>
</dbReference>
<keyword evidence="5" id="KW-0997">Cell inner membrane</keyword>
<dbReference type="PIRSF" id="PIRSF006247">
    <property type="entry name" value="TrkH"/>
    <property type="match status" value="1"/>
</dbReference>
<keyword evidence="3" id="KW-0813">Transport</keyword>
<evidence type="ECO:0000256" key="12">
    <source>
        <dbReference type="PIRSR" id="PIRSR006247-1"/>
    </source>
</evidence>
<evidence type="ECO:0000256" key="10">
    <source>
        <dbReference type="ARBA" id="ARBA00023065"/>
    </source>
</evidence>
<proteinExistence type="inferred from homology"/>
<evidence type="ECO:0000256" key="1">
    <source>
        <dbReference type="ARBA" id="ARBA00004429"/>
    </source>
</evidence>
<dbReference type="PANTHER" id="PTHR32024">
    <property type="entry name" value="TRK SYSTEM POTASSIUM UPTAKE PROTEIN TRKG-RELATED"/>
    <property type="match status" value="1"/>
</dbReference>
<protein>
    <submittedName>
        <fullName evidence="14">Trk system potassium uptake protein TrkH</fullName>
    </submittedName>
</protein>
<comment type="subcellular location">
    <subcellularLocation>
        <location evidence="1">Cell inner membrane</location>
        <topology evidence="1">Multi-pass membrane protein</topology>
    </subcellularLocation>
</comment>
<feature type="transmembrane region" description="Helical" evidence="13">
    <location>
        <begin position="332"/>
        <end position="353"/>
    </location>
</feature>
<feature type="transmembrane region" description="Helical" evidence="13">
    <location>
        <begin position="68"/>
        <end position="89"/>
    </location>
</feature>